<organism evidence="5 6">
    <name type="scientific">Lates calcarifer</name>
    <name type="common">Barramundi</name>
    <name type="synonym">Holocentrus calcarifer</name>
    <dbReference type="NCBI Taxonomy" id="8187"/>
    <lineage>
        <taxon>Eukaryota</taxon>
        <taxon>Metazoa</taxon>
        <taxon>Chordata</taxon>
        <taxon>Craniata</taxon>
        <taxon>Vertebrata</taxon>
        <taxon>Euteleostomi</taxon>
        <taxon>Actinopterygii</taxon>
        <taxon>Neopterygii</taxon>
        <taxon>Teleostei</taxon>
        <taxon>Neoteleostei</taxon>
        <taxon>Acanthomorphata</taxon>
        <taxon>Carangaria</taxon>
        <taxon>Carangaria incertae sedis</taxon>
        <taxon>Centropomidae</taxon>
        <taxon>Lates</taxon>
    </lineage>
</organism>
<dbReference type="InterPro" id="IPR037055">
    <property type="entry name" value="MHC_I-like_Ag-recog_sf"/>
</dbReference>
<dbReference type="AlphaFoldDB" id="A0A4W6D4F7"/>
<gene>
    <name evidence="5" type="primary">LOC108888429</name>
</gene>
<sequence length="469" mass="53154">MFSFSTVTHSLKYFQTASSGIPGLPEFVSLGMLDGVQMVYYDSNIRKVIPKQDWMAENEGPEYWERQTQASIGAEQIFKVNIETAKNRFNQTGGVHIAQRMFGCEWDNETAEVSGYYQDSYDGEDFIVFDLKTETWIAPKPQAVITKLKWDNNKASIAQWKNYLTQVCPEWLKKYVDYGRSSLLRTALPSVSLLQKTPSSPVSCHATGFYPDRAMMFWRKDGEELHEDVDRGEILPNHDGTFQMRADLNISSVSPEDWRRYDCVFQLSGVKEDIITKLDQAEIRTNRETSSDVTVFIIAAVVVVSLVLIIIIVIGFVVYKTKKGKSEKSSQQNSDTSSCISDDSAKESDKALMKALPSVSLLQKTPSSPVSCHATGFYPDRAMMFWRKDGEELHEDVDRGEILPNNDGTFQMRADLNISSVSPEDWRRYDCVFQLSGVKEDIITKLDKAEIRTNWGKTGIRGELFGLLC</sequence>
<name>A0A4W6D4F7_LATCA</name>
<dbReference type="CDD" id="cd07698">
    <property type="entry name" value="IgC1_MHC_I_alpha3"/>
    <property type="match status" value="2"/>
</dbReference>
<dbReference type="STRING" id="8187.ENSLCAP00010019731"/>
<evidence type="ECO:0000256" key="3">
    <source>
        <dbReference type="SAM" id="Phobius"/>
    </source>
</evidence>
<dbReference type="Ensembl" id="ENSLCAT00010020156.1">
    <property type="protein sequence ID" value="ENSLCAP00010019731.1"/>
    <property type="gene ID" value="ENSLCAG00010009315.1"/>
</dbReference>
<dbReference type="Pfam" id="PF00129">
    <property type="entry name" value="MHC_I"/>
    <property type="match status" value="1"/>
</dbReference>
<dbReference type="GO" id="GO:0005615">
    <property type="term" value="C:extracellular space"/>
    <property type="evidence" value="ECO:0007669"/>
    <property type="project" value="TreeGrafter"/>
</dbReference>
<feature type="domain" description="Ig-like" evidence="4">
    <location>
        <begin position="357"/>
        <end position="444"/>
    </location>
</feature>
<feature type="domain" description="Ig-like" evidence="4">
    <location>
        <begin position="189"/>
        <end position="276"/>
    </location>
</feature>
<evidence type="ECO:0000313" key="6">
    <source>
        <dbReference type="Proteomes" id="UP000314980"/>
    </source>
</evidence>
<proteinExistence type="inferred from homology"/>
<reference evidence="5" key="2">
    <citation type="submission" date="2025-08" db="UniProtKB">
        <authorList>
            <consortium name="Ensembl"/>
        </authorList>
    </citation>
    <scope>IDENTIFICATION</scope>
</reference>
<protein>
    <recommendedName>
        <fullName evidence="4">Ig-like domain-containing protein</fullName>
    </recommendedName>
</protein>
<dbReference type="Pfam" id="PF07654">
    <property type="entry name" value="C1-set"/>
    <property type="match status" value="2"/>
</dbReference>
<keyword evidence="3" id="KW-0812">Transmembrane</keyword>
<dbReference type="PANTHER" id="PTHR16675">
    <property type="entry name" value="MHC CLASS I-RELATED"/>
    <property type="match status" value="1"/>
</dbReference>
<comment type="similarity">
    <text evidence="2">Belongs to the MHC class I family.</text>
</comment>
<dbReference type="SUPFAM" id="SSF48726">
    <property type="entry name" value="Immunoglobulin"/>
    <property type="match status" value="2"/>
</dbReference>
<dbReference type="PANTHER" id="PTHR16675:SF237">
    <property type="entry name" value="MHC CLASS I ANTIGEN TRANSCRIPT VARIANT 1-RELATED"/>
    <property type="match status" value="1"/>
</dbReference>
<dbReference type="InterPro" id="IPR003597">
    <property type="entry name" value="Ig_C1-set"/>
</dbReference>
<dbReference type="InterPro" id="IPR050208">
    <property type="entry name" value="MHC_class-I_related"/>
</dbReference>
<reference evidence="5" key="3">
    <citation type="submission" date="2025-09" db="UniProtKB">
        <authorList>
            <consortium name="Ensembl"/>
        </authorList>
    </citation>
    <scope>IDENTIFICATION</scope>
</reference>
<evidence type="ECO:0000256" key="2">
    <source>
        <dbReference type="RuleBase" id="RU004439"/>
    </source>
</evidence>
<dbReference type="PROSITE" id="PS50835">
    <property type="entry name" value="IG_LIKE"/>
    <property type="match status" value="2"/>
</dbReference>
<evidence type="ECO:0000259" key="4">
    <source>
        <dbReference type="PROSITE" id="PS50835"/>
    </source>
</evidence>
<dbReference type="SUPFAM" id="SSF54452">
    <property type="entry name" value="MHC antigen-recognition domain"/>
    <property type="match status" value="1"/>
</dbReference>
<keyword evidence="3" id="KW-1133">Transmembrane helix</keyword>
<accession>A0A4W6D4F7</accession>
<dbReference type="InterPro" id="IPR036179">
    <property type="entry name" value="Ig-like_dom_sf"/>
</dbReference>
<evidence type="ECO:0000313" key="5">
    <source>
        <dbReference type="Ensembl" id="ENSLCAP00010019731.1"/>
    </source>
</evidence>
<dbReference type="SMART" id="SM00407">
    <property type="entry name" value="IGc1"/>
    <property type="match status" value="2"/>
</dbReference>
<dbReference type="Gene3D" id="3.30.500.10">
    <property type="entry name" value="MHC class I-like antigen recognition-like"/>
    <property type="match status" value="1"/>
</dbReference>
<dbReference type="GeneTree" id="ENSGT01120000271828"/>
<evidence type="ECO:0000256" key="1">
    <source>
        <dbReference type="ARBA" id="ARBA00023180"/>
    </source>
</evidence>
<dbReference type="InterPro" id="IPR013783">
    <property type="entry name" value="Ig-like_fold"/>
</dbReference>
<dbReference type="FunFam" id="2.60.40.10:FF:000943">
    <property type="entry name" value="Classical MHC class I molecule, alpha-chain"/>
    <property type="match status" value="2"/>
</dbReference>
<dbReference type="GO" id="GO:0009897">
    <property type="term" value="C:external side of plasma membrane"/>
    <property type="evidence" value="ECO:0007669"/>
    <property type="project" value="TreeGrafter"/>
</dbReference>
<dbReference type="Gene3D" id="2.60.40.10">
    <property type="entry name" value="Immunoglobulins"/>
    <property type="match status" value="2"/>
</dbReference>
<keyword evidence="6" id="KW-1185">Reference proteome</keyword>
<dbReference type="InterPro" id="IPR011161">
    <property type="entry name" value="MHC_I-like_Ag-recog"/>
</dbReference>
<dbReference type="GO" id="GO:0006955">
    <property type="term" value="P:immune response"/>
    <property type="evidence" value="ECO:0007669"/>
    <property type="project" value="TreeGrafter"/>
</dbReference>
<keyword evidence="3" id="KW-0472">Membrane</keyword>
<dbReference type="InParanoid" id="A0A4W6D4F7"/>
<reference evidence="6" key="1">
    <citation type="submission" date="2015-09" db="EMBL/GenBank/DDBJ databases">
        <authorList>
            <person name="Sai Rama Sridatta P."/>
        </authorList>
    </citation>
    <scope>NUCLEOTIDE SEQUENCE [LARGE SCALE GENOMIC DNA]</scope>
</reference>
<dbReference type="InterPro" id="IPR011162">
    <property type="entry name" value="MHC_I/II-like_Ag-recog"/>
</dbReference>
<dbReference type="InterPro" id="IPR007110">
    <property type="entry name" value="Ig-like_dom"/>
</dbReference>
<dbReference type="InterPro" id="IPR001039">
    <property type="entry name" value="MHC_I_a_a1/a2"/>
</dbReference>
<dbReference type="FunFam" id="3.30.500.10:FF:000001">
    <property type="entry name" value="H-2 class I histocompatibility antigen, alpha chain"/>
    <property type="match status" value="1"/>
</dbReference>
<feature type="transmembrane region" description="Helical" evidence="3">
    <location>
        <begin position="293"/>
        <end position="319"/>
    </location>
</feature>
<keyword evidence="1" id="KW-0325">Glycoprotein</keyword>
<dbReference type="Proteomes" id="UP000314980">
    <property type="component" value="Unassembled WGS sequence"/>
</dbReference>
<dbReference type="PRINTS" id="PR01638">
    <property type="entry name" value="MHCCLASSI"/>
</dbReference>